<accession>A0ABU5EQT6</accession>
<dbReference type="InterPro" id="IPR012910">
    <property type="entry name" value="Plug_dom"/>
</dbReference>
<keyword evidence="2 7" id="KW-0813">Transport</keyword>
<name>A0ABU5EQT6_9FLAO</name>
<dbReference type="InterPro" id="IPR008969">
    <property type="entry name" value="CarboxyPept-like_regulatory"/>
</dbReference>
<dbReference type="NCBIfam" id="TIGR04057">
    <property type="entry name" value="SusC_RagA_signa"/>
    <property type="match status" value="1"/>
</dbReference>
<dbReference type="InterPro" id="IPR037066">
    <property type="entry name" value="Plug_dom_sf"/>
</dbReference>
<dbReference type="SUPFAM" id="SSF49464">
    <property type="entry name" value="Carboxypeptidase regulatory domain-like"/>
    <property type="match status" value="1"/>
</dbReference>
<proteinExistence type="inferred from homology"/>
<dbReference type="InterPro" id="IPR023997">
    <property type="entry name" value="TonB-dep_OMP_SusC/RagA_CS"/>
</dbReference>
<protein>
    <submittedName>
        <fullName evidence="10">SusC/RagA family TonB-linked outer membrane protein</fullName>
    </submittedName>
</protein>
<feature type="chain" id="PRO_5045139023" evidence="8">
    <location>
        <begin position="23"/>
        <end position="1100"/>
    </location>
</feature>
<dbReference type="NCBIfam" id="TIGR04056">
    <property type="entry name" value="OMP_RagA_SusC"/>
    <property type="match status" value="1"/>
</dbReference>
<keyword evidence="4 7" id="KW-0812">Transmembrane</keyword>
<evidence type="ECO:0000256" key="6">
    <source>
        <dbReference type="ARBA" id="ARBA00023237"/>
    </source>
</evidence>
<dbReference type="Proteomes" id="UP001285855">
    <property type="component" value="Unassembled WGS sequence"/>
</dbReference>
<evidence type="ECO:0000256" key="7">
    <source>
        <dbReference type="PROSITE-ProRule" id="PRU01360"/>
    </source>
</evidence>
<dbReference type="PROSITE" id="PS52016">
    <property type="entry name" value="TONB_DEPENDENT_REC_3"/>
    <property type="match status" value="1"/>
</dbReference>
<dbReference type="Pfam" id="PF13715">
    <property type="entry name" value="CarbopepD_reg_2"/>
    <property type="match status" value="1"/>
</dbReference>
<reference evidence="10 11" key="1">
    <citation type="submission" date="2023-11" db="EMBL/GenBank/DDBJ databases">
        <title>Winogradskyella pelagius sp. nov., isolated from coastal sediment.</title>
        <authorList>
            <person name="Li F."/>
        </authorList>
    </citation>
    <scope>NUCLEOTIDE SEQUENCE [LARGE SCALE GENOMIC DNA]</scope>
    <source>
        <strain evidence="10 11">KCTC 23502</strain>
    </source>
</reference>
<dbReference type="Gene3D" id="2.60.40.1120">
    <property type="entry name" value="Carboxypeptidase-like, regulatory domain"/>
    <property type="match status" value="1"/>
</dbReference>
<dbReference type="InterPro" id="IPR036942">
    <property type="entry name" value="Beta-barrel_TonB_sf"/>
</dbReference>
<dbReference type="RefSeq" id="WP_320556775.1">
    <property type="nucleotide sequence ID" value="NZ_JAXDAE010000017.1"/>
</dbReference>
<gene>
    <name evidence="10" type="ORF">SNF14_13845</name>
</gene>
<keyword evidence="8" id="KW-0732">Signal</keyword>
<dbReference type="SUPFAM" id="SSF56935">
    <property type="entry name" value="Porins"/>
    <property type="match status" value="1"/>
</dbReference>
<dbReference type="EMBL" id="JAXDAE010000017">
    <property type="protein sequence ID" value="MDY2588427.1"/>
    <property type="molecule type" value="Genomic_DNA"/>
</dbReference>
<evidence type="ECO:0000313" key="10">
    <source>
        <dbReference type="EMBL" id="MDY2588427.1"/>
    </source>
</evidence>
<evidence type="ECO:0000256" key="8">
    <source>
        <dbReference type="SAM" id="SignalP"/>
    </source>
</evidence>
<keyword evidence="11" id="KW-1185">Reference proteome</keyword>
<comment type="similarity">
    <text evidence="7">Belongs to the TonB-dependent receptor family.</text>
</comment>
<dbReference type="Gene3D" id="2.40.170.20">
    <property type="entry name" value="TonB-dependent receptor, beta-barrel domain"/>
    <property type="match status" value="1"/>
</dbReference>
<dbReference type="Gene3D" id="2.170.130.10">
    <property type="entry name" value="TonB-dependent receptor, plug domain"/>
    <property type="match status" value="1"/>
</dbReference>
<evidence type="ECO:0000259" key="9">
    <source>
        <dbReference type="Pfam" id="PF07715"/>
    </source>
</evidence>
<dbReference type="Pfam" id="PF07715">
    <property type="entry name" value="Plug"/>
    <property type="match status" value="1"/>
</dbReference>
<feature type="domain" description="TonB-dependent receptor plug" evidence="9">
    <location>
        <begin position="115"/>
        <end position="226"/>
    </location>
</feature>
<comment type="subcellular location">
    <subcellularLocation>
        <location evidence="1 7">Cell outer membrane</location>
        <topology evidence="1 7">Multi-pass membrane protein</topology>
    </subcellularLocation>
</comment>
<keyword evidence="3 7" id="KW-1134">Transmembrane beta strand</keyword>
<evidence type="ECO:0000256" key="3">
    <source>
        <dbReference type="ARBA" id="ARBA00022452"/>
    </source>
</evidence>
<dbReference type="InterPro" id="IPR023996">
    <property type="entry name" value="TonB-dep_OMP_SusC/RagA"/>
</dbReference>
<dbReference type="InterPro" id="IPR039426">
    <property type="entry name" value="TonB-dep_rcpt-like"/>
</dbReference>
<keyword evidence="5 7" id="KW-0472">Membrane</keyword>
<evidence type="ECO:0000256" key="4">
    <source>
        <dbReference type="ARBA" id="ARBA00022692"/>
    </source>
</evidence>
<evidence type="ECO:0000313" key="11">
    <source>
        <dbReference type="Proteomes" id="UP001285855"/>
    </source>
</evidence>
<organism evidence="10 11">
    <name type="scientific">Winogradskyella aquimaris</name>
    <dbReference type="NCBI Taxonomy" id="864074"/>
    <lineage>
        <taxon>Bacteria</taxon>
        <taxon>Pseudomonadati</taxon>
        <taxon>Bacteroidota</taxon>
        <taxon>Flavobacteriia</taxon>
        <taxon>Flavobacteriales</taxon>
        <taxon>Flavobacteriaceae</taxon>
        <taxon>Winogradskyella</taxon>
    </lineage>
</organism>
<evidence type="ECO:0000256" key="2">
    <source>
        <dbReference type="ARBA" id="ARBA00022448"/>
    </source>
</evidence>
<evidence type="ECO:0000256" key="5">
    <source>
        <dbReference type="ARBA" id="ARBA00023136"/>
    </source>
</evidence>
<sequence length="1100" mass="119443">MKLKLTWLLTLFMAFVMQFSFAQEKTVTGTVTTESDGLPLPGASVIVKGTSRGAQTDFDGKYSIGVNTGDVLVISYVGYNNSEVTIGAANVYDVVLKEGNTLDEVVVVGYSKTTKESFTGTAAVVDMDGVEDKVVSNVTQSLRGEIAGVNVITRSGAPGSTAEVRIRGFGSVNGNTLPLYIIDGAPVDGNATAVLQSLNPSDVESMVVLKDAAATSIYGSRGANGVILITTKQGKAGVSRISVDVTTSVNTLFLPEYDIVNSPEEYIEISWQALRTKGALLGQADPAAFASNNLYGNGTGETINSAYNIWNAPGNQLINPATGRFNPGVQRKFNPTSWRDAAFGTGVRTEANLQFNGGNEKTTYAVSLGYVDDEGYSINSGYTRYSTRLKLEHKPKDWLTIGGNIAWAGARNTNSGTQGSAGSSANPFALVYTTPAIYDVFFRDPDGVLIPDPIFGGSQYDFGAEYGRRAWNATNGIALALYDLTQSDITTLTGTFNVGVDITDWLKFEMRYSGQYDNRINTNRNNQFYGGAAQSGGSLFRDDDLRTNQNFLQLLRFTKSFGDHDLEVFAAHESTEDRFRTITGAAERAIIPGSNDLNQYTTPLGRAGSFRLGWTLDSYFSGLNYDYADKYFLTASIRRDGSSRFLNNKWGTFGSVGLGWIITKEDFMANVGALDFLKLKASYGVIGDTGTALLNGFQVFGINQDPNGNISYTISSEAANPDLTWETSNVAQVGFESTWFGGRLGVDVDFYDRRTVDLIQIANLAPSSGQETIRYNSGELLNQGLEFNINAKLVEKDNFRLSLNLNGETFKNEVLEMPTDPFSGEKAIFDDFNNIAEGVSQYDWYMREWAGVNPANGEALWYMYYVDENNNGVFDNGELSSFNGGSFDVDVDNDGVNDNASGNLFEYQQLVPGANVRRTTTNNYADATQVFTGKSAIPDVRGGFRINAGFKNLDISAQFSYSIGGYTYDAGYAVLMDNNLIGADNFSTDIRQAWTTPGQVTDVPRTSANFGTDGQQNSFSSRFLTKADFFSLNNVNINYRLSQSIVESMGLEGVSFTLAGDNLMFLSNRKGLNPSTAIGTTNSGIYMPLTTFSLGAKVQF</sequence>
<keyword evidence="6 7" id="KW-0998">Cell outer membrane</keyword>
<evidence type="ECO:0000256" key="1">
    <source>
        <dbReference type="ARBA" id="ARBA00004571"/>
    </source>
</evidence>
<feature type="signal peptide" evidence="8">
    <location>
        <begin position="1"/>
        <end position="22"/>
    </location>
</feature>
<comment type="caution">
    <text evidence="10">The sequence shown here is derived from an EMBL/GenBank/DDBJ whole genome shotgun (WGS) entry which is preliminary data.</text>
</comment>